<dbReference type="Gene3D" id="3.30.420.10">
    <property type="entry name" value="Ribonuclease H-like superfamily/Ribonuclease H"/>
    <property type="match status" value="1"/>
</dbReference>
<proteinExistence type="predicted"/>
<evidence type="ECO:0000313" key="3">
    <source>
        <dbReference type="Proteomes" id="UP000663828"/>
    </source>
</evidence>
<dbReference type="PANTHER" id="PTHR46060">
    <property type="entry name" value="MARINER MOS1 TRANSPOSASE-LIKE PROTEIN"/>
    <property type="match status" value="1"/>
</dbReference>
<dbReference type="OrthoDB" id="616263at2759"/>
<protein>
    <recommendedName>
        <fullName evidence="4">Transposase</fullName>
    </recommendedName>
</protein>
<dbReference type="PANTHER" id="PTHR46060:SF1">
    <property type="entry name" value="MARINER MOS1 TRANSPOSASE-LIKE PROTEIN"/>
    <property type="match status" value="1"/>
</dbReference>
<dbReference type="GO" id="GO:0003676">
    <property type="term" value="F:nucleic acid binding"/>
    <property type="evidence" value="ECO:0007669"/>
    <property type="project" value="InterPro"/>
</dbReference>
<evidence type="ECO:0008006" key="4">
    <source>
        <dbReference type="Google" id="ProtNLM"/>
    </source>
</evidence>
<dbReference type="InterPro" id="IPR036397">
    <property type="entry name" value="RNaseH_sf"/>
</dbReference>
<dbReference type="AlphaFoldDB" id="A0A814SFE8"/>
<accession>A0A814SFE8</accession>
<keyword evidence="3" id="KW-1185">Reference proteome</keyword>
<reference evidence="1" key="1">
    <citation type="submission" date="2021-02" db="EMBL/GenBank/DDBJ databases">
        <authorList>
            <person name="Nowell W R."/>
        </authorList>
    </citation>
    <scope>NUCLEOTIDE SEQUENCE</scope>
</reference>
<evidence type="ECO:0000313" key="2">
    <source>
        <dbReference type="EMBL" id="CAF1508038.1"/>
    </source>
</evidence>
<dbReference type="Proteomes" id="UP000663828">
    <property type="component" value="Unassembled WGS sequence"/>
</dbReference>
<comment type="caution">
    <text evidence="1">The sequence shown here is derived from an EMBL/GenBank/DDBJ whole genome shotgun (WGS) entry which is preliminary data.</text>
</comment>
<gene>
    <name evidence="2" type="ORF">EDS130_LOCUS43061</name>
    <name evidence="1" type="ORF">XAT740_LOCUS20718</name>
</gene>
<dbReference type="Pfam" id="PF01359">
    <property type="entry name" value="Transposase_1"/>
    <property type="match status" value="1"/>
</dbReference>
<organism evidence="1 3">
    <name type="scientific">Adineta ricciae</name>
    <name type="common">Rotifer</name>
    <dbReference type="NCBI Taxonomy" id="249248"/>
    <lineage>
        <taxon>Eukaryota</taxon>
        <taxon>Metazoa</taxon>
        <taxon>Spiralia</taxon>
        <taxon>Gnathifera</taxon>
        <taxon>Rotifera</taxon>
        <taxon>Eurotatoria</taxon>
        <taxon>Bdelloidea</taxon>
        <taxon>Adinetida</taxon>
        <taxon>Adinetidae</taxon>
        <taxon>Adineta</taxon>
    </lineage>
</organism>
<evidence type="ECO:0000313" key="1">
    <source>
        <dbReference type="EMBL" id="CAF1146619.1"/>
    </source>
</evidence>
<dbReference type="InterPro" id="IPR052709">
    <property type="entry name" value="Transposase-MT_Hybrid"/>
</dbReference>
<sequence>MLSVWWGVNGIIHWEILPDSCTITADRYCQQLNRVAEKLKGKQDRIYYLHDNARPHVAKSTCEKLLELGWITVPHPSYSPDLAPTDYHLFRSLFHHLREKGFDDDGNNVKMDIANFFCQKSKAFYEREILTLPERCR</sequence>
<dbReference type="EMBL" id="CAJNOJ010000675">
    <property type="protein sequence ID" value="CAF1508038.1"/>
    <property type="molecule type" value="Genomic_DNA"/>
</dbReference>
<dbReference type="InterPro" id="IPR001888">
    <property type="entry name" value="Transposase_1"/>
</dbReference>
<dbReference type="Proteomes" id="UP000663852">
    <property type="component" value="Unassembled WGS sequence"/>
</dbReference>
<name>A0A814SFE8_ADIRI</name>
<dbReference type="EMBL" id="CAJNOR010001458">
    <property type="protein sequence ID" value="CAF1146619.1"/>
    <property type="molecule type" value="Genomic_DNA"/>
</dbReference>